<evidence type="ECO:0000256" key="2">
    <source>
        <dbReference type="ARBA" id="ARBA00009265"/>
    </source>
</evidence>
<dbReference type="InterPro" id="IPR013633">
    <property type="entry name" value="NRDE-2"/>
</dbReference>
<dbReference type="GO" id="GO:1902369">
    <property type="term" value="P:negative regulation of RNA catabolic process"/>
    <property type="evidence" value="ECO:0007669"/>
    <property type="project" value="TreeGrafter"/>
</dbReference>
<dbReference type="EMBL" id="ASGP02000002">
    <property type="protein sequence ID" value="KAH9521565.1"/>
    <property type="molecule type" value="Genomic_DNA"/>
</dbReference>
<keyword evidence="3" id="KW-0539">Nucleus</keyword>
<dbReference type="Pfam" id="PF08424">
    <property type="entry name" value="NRDE-2"/>
    <property type="match status" value="1"/>
</dbReference>
<evidence type="ECO:0000256" key="4">
    <source>
        <dbReference type="SAM" id="MobiDB-lite"/>
    </source>
</evidence>
<name>A0A922I6E2_DERFA</name>
<organism evidence="5 6">
    <name type="scientific">Dermatophagoides farinae</name>
    <name type="common">American house dust mite</name>
    <dbReference type="NCBI Taxonomy" id="6954"/>
    <lineage>
        <taxon>Eukaryota</taxon>
        <taxon>Metazoa</taxon>
        <taxon>Ecdysozoa</taxon>
        <taxon>Arthropoda</taxon>
        <taxon>Chelicerata</taxon>
        <taxon>Arachnida</taxon>
        <taxon>Acari</taxon>
        <taxon>Acariformes</taxon>
        <taxon>Sarcoptiformes</taxon>
        <taxon>Astigmata</taxon>
        <taxon>Psoroptidia</taxon>
        <taxon>Analgoidea</taxon>
        <taxon>Pyroglyphidae</taxon>
        <taxon>Dermatophagoidinae</taxon>
        <taxon>Dermatophagoides</taxon>
    </lineage>
</organism>
<evidence type="ECO:0000313" key="5">
    <source>
        <dbReference type="EMBL" id="KAH9521565.1"/>
    </source>
</evidence>
<dbReference type="GO" id="GO:0071013">
    <property type="term" value="C:catalytic step 2 spliceosome"/>
    <property type="evidence" value="ECO:0007669"/>
    <property type="project" value="TreeGrafter"/>
</dbReference>
<reference evidence="5" key="2">
    <citation type="journal article" date="2022" name="Res Sq">
        <title>Comparative Genomics Reveals Insights into the Divergent Evolution of Astigmatic Mites and Household Pest Adaptations.</title>
        <authorList>
            <person name="Xiong Q."/>
            <person name="Wan A.T.-Y."/>
            <person name="Liu X.-Y."/>
            <person name="Fung C.S.-H."/>
            <person name="Xiao X."/>
            <person name="Malainual N."/>
            <person name="Hou J."/>
            <person name="Wang L."/>
            <person name="Wang M."/>
            <person name="Yang K."/>
            <person name="Cui Y."/>
            <person name="Leung E."/>
            <person name="Nong W."/>
            <person name="Shin S.-K."/>
            <person name="Au S."/>
            <person name="Jeong K.Y."/>
            <person name="Chew F.T."/>
            <person name="Hui J."/>
            <person name="Leung T.F."/>
            <person name="Tungtrongchitr A."/>
            <person name="Zhong N."/>
            <person name="Liu Z."/>
            <person name="Tsui S."/>
        </authorList>
    </citation>
    <scope>NUCLEOTIDE SEQUENCE</scope>
    <source>
        <strain evidence="5">Derf</strain>
        <tissue evidence="5">Whole organism</tissue>
    </source>
</reference>
<protein>
    <submittedName>
        <fullName evidence="5">Protein nrde2</fullName>
    </submittedName>
</protein>
<dbReference type="PANTHER" id="PTHR13471">
    <property type="entry name" value="TETRATRICOPEPTIDE-LIKE HELICAL"/>
    <property type="match status" value="1"/>
</dbReference>
<evidence type="ECO:0000256" key="1">
    <source>
        <dbReference type="ARBA" id="ARBA00004123"/>
    </source>
</evidence>
<evidence type="ECO:0000256" key="3">
    <source>
        <dbReference type="ARBA" id="ARBA00023242"/>
    </source>
</evidence>
<keyword evidence="6" id="KW-1185">Reference proteome</keyword>
<comment type="caution">
    <text evidence="5">The sequence shown here is derived from an EMBL/GenBank/DDBJ whole genome shotgun (WGS) entry which is preliminary data.</text>
</comment>
<gene>
    <name evidence="5" type="primary">NRDE2</name>
    <name evidence="5" type="ORF">DERF_005209</name>
</gene>
<dbReference type="GO" id="GO:0031048">
    <property type="term" value="P:regulatory ncRNA-mediated heterochromatin formation"/>
    <property type="evidence" value="ECO:0007669"/>
    <property type="project" value="TreeGrafter"/>
</dbReference>
<sequence>MTDNNDNKSFCLFPSISSSSSKAGVDGHNTSSVTLFPSVASSTTTVPIITTLPQCSSFRQNIDLIDKDDDNNPTLVKSSNTVVIDLSSNDDSNSSVEFISKRKKNLKKKGKHKHRRHERKKKPESLSVEREVYDNSYLSYLPKGSKANFIEDIPNLRPEHAFRLDRNGDKNNRAFDKLYERYVPRYHSKHVIRLYHRQESSVDEKKKKKIQRYFLRKKNLKLKSTTTNNGNFIYPKDNVVFSQTNIDYIRLIEIDDLVESASNIKMATTEQPKIRFESLKDVEQIRQQQQQGPQTLPSVQQLLMELTRIFNQNLYEDRTSVDKWIDFIHFQDLTYYHGVHSFHVDDETRNNDTTTSTSLDNEKTMNRKKRKFCAEKKFDICTKALEHNRRSVKLNLIRLKLLSQYSDELQKDCRQVDDEWKNLCFLFPNAPETWFEWIYHSMRSERMTNFKFNRTRKIFKQAFSALSRKQLEGQFRSHQIELNELESIIVNLTEFMAEFLRSIDQYEKAVGIYQALIEFNLFTPDEIDFNASIDDWIMLFEQFWDSGVSRIGEYSASGWLRFQKNVMKKMINIIQMKDERNFEKFGTETLMNDCEDRIISQVKQSLSDDDRLKSLCWLHMERMRHQLHWLPINVQMLPENHSMDDVEDPERIVICDEDLRPFLYRLRNLESKFSLSLKFLRFLGIPFIQNGLNSAYSTSCFEMEFSPIHHLVQNDQCTMETKLFENSHRFNNNRYGNYSESFVLKRFGLLDNYRLPLCTDIIDECDRFYSQSYQAFVDNVFEKLIDQFITITDYQIQLTLLWIQFKRQLFEHKQLTLIMFKKFFKEILRKYSNDMENGLHFYHIYGQFMSEWDLIESIKIYSTTIQLIPTPMHAPNLLRLTLSFVRMLLNLDSILDQFLTGSSSLISSINLLPRSANKTHNLDVNNCQQIALNTLIAVINNDTSSLSSSTMEQQYRNNPVQILKAIQSIQCKWTRYESKQLEHVHAMIFLLYLSGDSCYHQQQQSYQQFIEQQMQPDSMIEFIHSSSSYNDQHSMDKNLERSFFILYIQLLLRDHIANNHNNNIITTIRHIRSIVDRAVTLFPSDSLFLAILARLEQRFTVMTKSRKFFHDYISNTAGQLQNYLMKKYLNNNNNNNEQQFNDNSGHTIEAMYNIFMATLHSEFLILDKATSIAEDDSGYDYRNGLINRIRNLFERALNYNNNDNDGSGDHHHHGSIDWLLGRSLAHCPIIWRLFIRFEEHERRRNNRSNDTAFNSAILYRAMQMCPNHKQLYMDCIQLMPNDWKKLVDIMMDQQIRIRTTVEEIDLYLQMDKTVANLSKEFQDLKK</sequence>
<feature type="compositionally biased region" description="Basic residues" evidence="4">
    <location>
        <begin position="102"/>
        <end position="120"/>
    </location>
</feature>
<comment type="similarity">
    <text evidence="2">Belongs to the NRDE2 family.</text>
</comment>
<feature type="region of interest" description="Disordered" evidence="4">
    <location>
        <begin position="102"/>
        <end position="127"/>
    </location>
</feature>
<evidence type="ECO:0000313" key="6">
    <source>
        <dbReference type="Proteomes" id="UP000790347"/>
    </source>
</evidence>
<accession>A0A922I6E2</accession>
<comment type="subcellular location">
    <subcellularLocation>
        <location evidence="1">Nucleus</location>
    </subcellularLocation>
</comment>
<dbReference type="PANTHER" id="PTHR13471:SF0">
    <property type="entry name" value="NUCLEAR EXOSOME REGULATOR NRDE2"/>
    <property type="match status" value="1"/>
</dbReference>
<reference evidence="5" key="1">
    <citation type="submission" date="2013-05" db="EMBL/GenBank/DDBJ databases">
        <authorList>
            <person name="Yim A.K.Y."/>
            <person name="Chan T.F."/>
            <person name="Ji K.M."/>
            <person name="Liu X.Y."/>
            <person name="Zhou J.W."/>
            <person name="Li R.Q."/>
            <person name="Yang K.Y."/>
            <person name="Li J."/>
            <person name="Li M."/>
            <person name="Law P.T.W."/>
            <person name="Wu Y.L."/>
            <person name="Cai Z.L."/>
            <person name="Qin H."/>
            <person name="Bao Y."/>
            <person name="Leung R.K.K."/>
            <person name="Ng P.K.S."/>
            <person name="Zou J."/>
            <person name="Zhong X.J."/>
            <person name="Ran P.X."/>
            <person name="Zhong N.S."/>
            <person name="Liu Z.G."/>
            <person name="Tsui S.K.W."/>
        </authorList>
    </citation>
    <scope>NUCLEOTIDE SEQUENCE</scope>
    <source>
        <strain evidence="5">Derf</strain>
        <tissue evidence="5">Whole organism</tissue>
    </source>
</reference>
<proteinExistence type="inferred from homology"/>
<dbReference type="Proteomes" id="UP000790347">
    <property type="component" value="Unassembled WGS sequence"/>
</dbReference>